<dbReference type="Pfam" id="PF08914">
    <property type="entry name" value="Myb_Rap1"/>
    <property type="match status" value="1"/>
</dbReference>
<dbReference type="OrthoDB" id="435460at2759"/>
<comment type="similarity">
    <text evidence="1 10">Belongs to the RAP1 family.</text>
</comment>
<dbReference type="CDD" id="cd11655">
    <property type="entry name" value="rap1_myb-like"/>
    <property type="match status" value="1"/>
</dbReference>
<protein>
    <recommendedName>
        <fullName evidence="2 10">Telomeric repeat-binding factor 2-interacting protein 1</fullName>
        <shortName evidence="10">TERF2-interacting telomeric protein 1</shortName>
    </recommendedName>
    <alternativeName>
        <fullName evidence="9 10">Repressor/activator protein 1 homolog</fullName>
    </alternativeName>
</protein>
<keyword evidence="8 10" id="KW-0539">Nucleus</keyword>
<dbReference type="GO" id="GO:0005654">
    <property type="term" value="C:nucleoplasm"/>
    <property type="evidence" value="ECO:0007669"/>
    <property type="project" value="UniProtKB-ARBA"/>
</dbReference>
<name>A0A8S4BJR7_9TELE</name>
<comment type="function">
    <text evidence="10">Acts both as a regulator of telomere function and as a transcription regulator. Involved in the regulation of telomere length and protection as a component of the shelterin complex (telosome). Does not bind DNA directly: recruited to telomeric double-stranded 5'-TTAGGG-3' repeats via its interaction with terf2. Independently of its function in telomeres, also acts as a transcription regulator: recruited to extratelomeric 5'-TTAGGG-3' sites via its association with terf2 or other factors, and regulates gene expression.</text>
</comment>
<proteinExistence type="inferred from homology"/>
<comment type="subunit">
    <text evidence="10">Homodimer.</text>
</comment>
<sequence length="646" mass="70319">MPSKEQDVAPSISPVLFMTVEGLPMSFYLRPGPVKQKLQPLITAGGGLVCNIQQPGAILLINPEDAISVSGSTAQRYVSTQYIYDCIEKEEQLNIEDYKVNCDVVQRQSPRLNSNKDGSSTFLGGRLAYTPEEDSAILNYVSKRTSETGGNRIWKEMEKQRVTAHSWQSMKDRYQVRLTKKEPKAVEVETKKGNSKTAPENSEAEANQQIDAQKPSSEEVDTPHADSAESDLTQLDVQLIPAGGTPENVDLQTSIPLNEDVNQQPDESSQQEAEMSCSPQAEQPFPDTSPGDSPLPQLESTPTSTSSKKQKKKQKASGAMKQPARRMTRRQLEMQQSPEPYGKKLRSSSSSHTPSPQSSKRQKSVGKSALQKDTATDSPPPKRARGKFTAAEESQPEQRGQDADSTTDEPNPAQQKVVKAKEKRPLGILELATREFESNSDEDSDLQDNPETVVRSAPTPPPLDSAADPPSEAGPGPQGNVQTSQTSSDGCVPDTGSAGPSAVEPVRAASKPHLFIFDSESQEEASQRVAAESSTAPSNQQPDVNGGTALSLTQLQLEEDKQRIRELINQTGQDLDSVTKALLRTSGDFSAALDLLLNPSAVSLPFWNRHDDSLLLSADSAARQQLQEKYGEENVAKRLMFLDAKL</sequence>
<evidence type="ECO:0000256" key="7">
    <source>
        <dbReference type="ARBA" id="ARBA00023163"/>
    </source>
</evidence>
<evidence type="ECO:0000256" key="3">
    <source>
        <dbReference type="ARBA" id="ARBA00022454"/>
    </source>
</evidence>
<organism evidence="13 14">
    <name type="scientific">Menidia menidia</name>
    <name type="common">Atlantic silverside</name>
    <dbReference type="NCBI Taxonomy" id="238744"/>
    <lineage>
        <taxon>Eukaryota</taxon>
        <taxon>Metazoa</taxon>
        <taxon>Chordata</taxon>
        <taxon>Craniata</taxon>
        <taxon>Vertebrata</taxon>
        <taxon>Euteleostomi</taxon>
        <taxon>Actinopterygii</taxon>
        <taxon>Neopterygii</taxon>
        <taxon>Teleostei</taxon>
        <taxon>Neoteleostei</taxon>
        <taxon>Acanthomorphata</taxon>
        <taxon>Ovalentaria</taxon>
        <taxon>Atherinomorphae</taxon>
        <taxon>Atheriniformes</taxon>
        <taxon>Atherinopsidae</taxon>
        <taxon>Menidiinae</taxon>
        <taxon>Menidia</taxon>
    </lineage>
</organism>
<dbReference type="GO" id="GO:0070187">
    <property type="term" value="C:shelterin complex"/>
    <property type="evidence" value="ECO:0007669"/>
    <property type="project" value="TreeGrafter"/>
</dbReference>
<feature type="region of interest" description="Disordered" evidence="11">
    <location>
        <begin position="184"/>
        <end position="503"/>
    </location>
</feature>
<evidence type="ECO:0000256" key="2">
    <source>
        <dbReference type="ARBA" id="ARBA00017805"/>
    </source>
</evidence>
<evidence type="ECO:0000256" key="8">
    <source>
        <dbReference type="ARBA" id="ARBA00023242"/>
    </source>
</evidence>
<keyword evidence="6 10" id="KW-0010">Activator</keyword>
<dbReference type="Pfam" id="PF16589">
    <property type="entry name" value="BRCT_2"/>
    <property type="match status" value="1"/>
</dbReference>
<dbReference type="FunFam" id="1.10.10.60:FF:000246">
    <property type="entry name" value="Telomeric repeat-binding factor 2-interacting protein 1"/>
    <property type="match status" value="1"/>
</dbReference>
<evidence type="ECO:0000256" key="5">
    <source>
        <dbReference type="ARBA" id="ARBA00023015"/>
    </source>
</evidence>
<evidence type="ECO:0000256" key="10">
    <source>
        <dbReference type="RuleBase" id="RU367107"/>
    </source>
</evidence>
<feature type="compositionally biased region" description="Low complexity" evidence="11">
    <location>
        <begin position="347"/>
        <end position="359"/>
    </location>
</feature>
<evidence type="ECO:0000313" key="14">
    <source>
        <dbReference type="Proteomes" id="UP000677803"/>
    </source>
</evidence>
<dbReference type="GO" id="GO:0010833">
    <property type="term" value="P:telomere maintenance via telomere lengthening"/>
    <property type="evidence" value="ECO:0007669"/>
    <property type="project" value="UniProtKB-UniRule"/>
</dbReference>
<evidence type="ECO:0000256" key="4">
    <source>
        <dbReference type="ARBA" id="ARBA00022895"/>
    </source>
</evidence>
<dbReference type="InterPro" id="IPR015010">
    <property type="entry name" value="TERF2IP_Myb"/>
</dbReference>
<dbReference type="SUPFAM" id="SSF52113">
    <property type="entry name" value="BRCT domain"/>
    <property type="match status" value="1"/>
</dbReference>
<dbReference type="AlphaFoldDB" id="A0A8S4BJR7"/>
<evidence type="ECO:0000256" key="1">
    <source>
        <dbReference type="ARBA" id="ARBA00010467"/>
    </source>
</evidence>
<dbReference type="Gene3D" id="1.10.10.60">
    <property type="entry name" value="Homeodomain-like"/>
    <property type="match status" value="1"/>
</dbReference>
<evidence type="ECO:0000313" key="13">
    <source>
        <dbReference type="EMBL" id="CAG5979713.1"/>
    </source>
</evidence>
<dbReference type="GO" id="GO:0042162">
    <property type="term" value="F:telomeric DNA binding"/>
    <property type="evidence" value="ECO:0007669"/>
    <property type="project" value="TreeGrafter"/>
</dbReference>
<feature type="region of interest" description="Disordered" evidence="11">
    <location>
        <begin position="520"/>
        <end position="547"/>
    </location>
</feature>
<reference evidence="13" key="1">
    <citation type="submission" date="2021-05" db="EMBL/GenBank/DDBJ databases">
        <authorList>
            <person name="Tigano A."/>
        </authorList>
    </citation>
    <scope>NUCLEOTIDE SEQUENCE</scope>
</reference>
<dbReference type="SUPFAM" id="SSF46689">
    <property type="entry name" value="Homeodomain-like"/>
    <property type="match status" value="1"/>
</dbReference>
<dbReference type="InterPro" id="IPR036420">
    <property type="entry name" value="BRCT_dom_sf"/>
</dbReference>
<feature type="compositionally biased region" description="Polar residues" evidence="11">
    <location>
        <begin position="479"/>
        <end position="489"/>
    </location>
</feature>
<dbReference type="GO" id="GO:0031848">
    <property type="term" value="P:protection from non-homologous end joining at telomere"/>
    <property type="evidence" value="ECO:0007669"/>
    <property type="project" value="TreeGrafter"/>
</dbReference>
<dbReference type="InterPro" id="IPR009057">
    <property type="entry name" value="Homeodomain-like_sf"/>
</dbReference>
<dbReference type="PANTHER" id="PTHR16466">
    <property type="entry name" value="TELOMERE REPEAT-BINDING FACTOR 2-INTERACTING PROTEIN 1"/>
    <property type="match status" value="1"/>
</dbReference>
<dbReference type="PROSITE" id="PS50172">
    <property type="entry name" value="BRCT"/>
    <property type="match status" value="1"/>
</dbReference>
<feature type="compositionally biased region" description="Polar residues" evidence="11">
    <location>
        <begin position="250"/>
        <end position="281"/>
    </location>
</feature>
<keyword evidence="7 10" id="KW-0804">Transcription</keyword>
<feature type="compositionally biased region" description="Polar residues" evidence="11">
    <location>
        <begin position="195"/>
        <end position="215"/>
    </location>
</feature>
<feature type="domain" description="BRCT" evidence="12">
    <location>
        <begin position="35"/>
        <end position="100"/>
    </location>
</feature>
<dbReference type="InterPro" id="IPR001357">
    <property type="entry name" value="BRCT_dom"/>
</dbReference>
<dbReference type="InterPro" id="IPR039595">
    <property type="entry name" value="TE2IP/Rap1"/>
</dbReference>
<keyword evidence="14" id="KW-1185">Reference proteome</keyword>
<dbReference type="EMBL" id="CAJRST010033334">
    <property type="protein sequence ID" value="CAG5979713.1"/>
    <property type="molecule type" value="Genomic_DNA"/>
</dbReference>
<dbReference type="PANTHER" id="PTHR16466:SF6">
    <property type="entry name" value="TELOMERIC REPEAT-BINDING FACTOR 2-INTERACTING PROTEIN 1"/>
    <property type="match status" value="1"/>
</dbReference>
<evidence type="ECO:0000256" key="11">
    <source>
        <dbReference type="SAM" id="MobiDB-lite"/>
    </source>
</evidence>
<dbReference type="Pfam" id="PF11626">
    <property type="entry name" value="Rap1_C"/>
    <property type="match status" value="1"/>
</dbReference>
<dbReference type="InterPro" id="IPR021661">
    <property type="entry name" value="Rap1_C"/>
</dbReference>
<accession>A0A8S4BJR7</accession>
<evidence type="ECO:0000259" key="12">
    <source>
        <dbReference type="PROSITE" id="PS50172"/>
    </source>
</evidence>
<gene>
    <name evidence="13" type="ORF">MMEN_LOCUS16162</name>
</gene>
<dbReference type="InterPro" id="IPR038104">
    <property type="entry name" value="Rap1_C_sf"/>
</dbReference>
<keyword evidence="3 10" id="KW-0158">Chromosome</keyword>
<keyword evidence="5 10" id="KW-0805">Transcription regulation</keyword>
<keyword evidence="4 10" id="KW-0779">Telomere</keyword>
<evidence type="ECO:0000256" key="6">
    <source>
        <dbReference type="ARBA" id="ARBA00023159"/>
    </source>
</evidence>
<dbReference type="Proteomes" id="UP000677803">
    <property type="component" value="Unassembled WGS sequence"/>
</dbReference>
<comment type="caution">
    <text evidence="13">The sequence shown here is derived from an EMBL/GenBank/DDBJ whole genome shotgun (WGS) entry which is preliminary data.</text>
</comment>
<dbReference type="Gene3D" id="1.10.10.2170">
    <property type="match status" value="1"/>
</dbReference>
<dbReference type="GO" id="GO:0006355">
    <property type="term" value="P:regulation of DNA-templated transcription"/>
    <property type="evidence" value="ECO:0007669"/>
    <property type="project" value="UniProtKB-UniRule"/>
</dbReference>
<feature type="compositionally biased region" description="Polar residues" evidence="11">
    <location>
        <begin position="532"/>
        <end position="547"/>
    </location>
</feature>
<feature type="compositionally biased region" description="Acidic residues" evidence="11">
    <location>
        <begin position="438"/>
        <end position="448"/>
    </location>
</feature>
<dbReference type="Gene3D" id="3.40.50.10190">
    <property type="entry name" value="BRCT domain"/>
    <property type="match status" value="1"/>
</dbReference>
<evidence type="ECO:0000256" key="9">
    <source>
        <dbReference type="ARBA" id="ARBA00032471"/>
    </source>
</evidence>
<comment type="subcellular location">
    <subcellularLocation>
        <location evidence="10">Nucleus</location>
    </subcellularLocation>
    <subcellularLocation>
        <location evidence="10">Chromosome</location>
        <location evidence="10">Telomere</location>
    </subcellularLocation>
</comment>